<dbReference type="AlphaFoldDB" id="A0A8H6D9G2"/>
<protein>
    <submittedName>
        <fullName evidence="2">Hsp70 chaperone protein</fullName>
    </submittedName>
</protein>
<proteinExistence type="predicted"/>
<name>A0A8H6D9G2_9HYPO</name>
<accession>A0A8H6D9G2</accession>
<dbReference type="OrthoDB" id="2963168at2759"/>
<dbReference type="Proteomes" id="UP000544331">
    <property type="component" value="Unassembled WGS sequence"/>
</dbReference>
<dbReference type="EMBL" id="JAAOAN010000383">
    <property type="protein sequence ID" value="KAF5708524.1"/>
    <property type="molecule type" value="Genomic_DNA"/>
</dbReference>
<organism evidence="2 3">
    <name type="scientific">Fusarium mundagurra</name>
    <dbReference type="NCBI Taxonomy" id="1567541"/>
    <lineage>
        <taxon>Eukaryota</taxon>
        <taxon>Fungi</taxon>
        <taxon>Dikarya</taxon>
        <taxon>Ascomycota</taxon>
        <taxon>Pezizomycotina</taxon>
        <taxon>Sordariomycetes</taxon>
        <taxon>Hypocreomycetidae</taxon>
        <taxon>Hypocreales</taxon>
        <taxon>Nectriaceae</taxon>
        <taxon>Fusarium</taxon>
        <taxon>Fusarium fujikuroi species complex</taxon>
    </lineage>
</organism>
<comment type="caution">
    <text evidence="2">The sequence shown here is derived from an EMBL/GenBank/DDBJ whole genome shotgun (WGS) entry which is preliminary data.</text>
</comment>
<sequence length="198" mass="21948">MRSKIPAAISAATSLFLGAVASWACGSSALMSPPSIRFAQLCDNGEKPNHCLHKAELWCLILCFFDLKFGYQGQKVPPVWEDGLDSVHLFDALTGPFICREELYVSDTATKSHYKKSHKKNKGAERAGAIEVDVSDLVDQGLITPEEAPVVEAGNKPGSRHYRIDLKMRFRLIGRDWNDQIEKKCQINIASAFRPGVE</sequence>
<feature type="signal peptide" evidence="1">
    <location>
        <begin position="1"/>
        <end position="22"/>
    </location>
</feature>
<evidence type="ECO:0000313" key="3">
    <source>
        <dbReference type="Proteomes" id="UP000544331"/>
    </source>
</evidence>
<gene>
    <name evidence="2" type="ORF">FMUND_10543</name>
</gene>
<feature type="chain" id="PRO_5034470811" evidence="1">
    <location>
        <begin position="23"/>
        <end position="198"/>
    </location>
</feature>
<keyword evidence="3" id="KW-1185">Reference proteome</keyword>
<evidence type="ECO:0000256" key="1">
    <source>
        <dbReference type="SAM" id="SignalP"/>
    </source>
</evidence>
<keyword evidence="1" id="KW-0732">Signal</keyword>
<evidence type="ECO:0000313" key="2">
    <source>
        <dbReference type="EMBL" id="KAF5708524.1"/>
    </source>
</evidence>
<reference evidence="2 3" key="1">
    <citation type="submission" date="2020-05" db="EMBL/GenBank/DDBJ databases">
        <title>Identification and distribution of gene clusters putatively required for synthesis of sphingolipid metabolism inhibitors in phylogenetically diverse species of the filamentous fungus Fusarium.</title>
        <authorList>
            <person name="Kim H.-S."/>
            <person name="Busman M."/>
            <person name="Brown D.W."/>
            <person name="Divon H."/>
            <person name="Uhlig S."/>
            <person name="Proctor R.H."/>
        </authorList>
    </citation>
    <scope>NUCLEOTIDE SEQUENCE [LARGE SCALE GENOMIC DNA]</scope>
    <source>
        <strain evidence="2 3">NRRL 66235</strain>
    </source>
</reference>